<proteinExistence type="predicted"/>
<comment type="caution">
    <text evidence="1">The sequence shown here is derived from an EMBL/GenBank/DDBJ whole genome shotgun (WGS) entry which is preliminary data.</text>
</comment>
<dbReference type="STRING" id="287986.DV20_22310"/>
<dbReference type="Gene3D" id="3.30.450.410">
    <property type="match status" value="1"/>
</dbReference>
<gene>
    <name evidence="1" type="ORF">DV20_22310</name>
</gene>
<sequence>MRDDDASWDEDVRLAVYRAFARHGRAPTAPELADAAGGSLAVAKQALHRLAAAHHLVLDECEHVVLAHPFAAKSLGFSVMGSHTLWWGGCAWDSFAIPHLVDAEPEVLVATRCPGCAQPHALVVNRAVPPEGAQVAHFLVPAARMWDDVLHTCANQRLFCCESCVDAWLAETGQPKGSVLDLVTLWRLARGWYAGRLERGYRRREPHDAVAYFAEAGLTGPFWAATAGV</sequence>
<keyword evidence="2" id="KW-1185">Reference proteome</keyword>
<dbReference type="InterPro" id="IPR053717">
    <property type="entry name" value="MerB_lyase_sf"/>
</dbReference>
<evidence type="ECO:0000313" key="2">
    <source>
        <dbReference type="Proteomes" id="UP000027345"/>
    </source>
</evidence>
<dbReference type="AlphaFoldDB" id="A0A066U1U5"/>
<dbReference type="SUPFAM" id="SSF160387">
    <property type="entry name" value="NosL/MerB-like"/>
    <property type="match status" value="1"/>
</dbReference>
<name>A0A066U1U5_9PSEU</name>
<dbReference type="RefSeq" id="WP_043783207.1">
    <property type="nucleotide sequence ID" value="NZ_JMQI01000047.1"/>
</dbReference>
<dbReference type="Proteomes" id="UP000027345">
    <property type="component" value="Unassembled WGS sequence"/>
</dbReference>
<dbReference type="InterPro" id="IPR004927">
    <property type="entry name" value="MerB"/>
</dbReference>
<dbReference type="Pfam" id="PF03243">
    <property type="entry name" value="MerB"/>
    <property type="match status" value="1"/>
</dbReference>
<accession>A0A066U1U5</accession>
<dbReference type="EMBL" id="JMQI01000047">
    <property type="protein sequence ID" value="KDN19837.1"/>
    <property type="molecule type" value="Genomic_DNA"/>
</dbReference>
<organism evidence="1 2">
    <name type="scientific">Amycolatopsis rifamycinica</name>
    <dbReference type="NCBI Taxonomy" id="287986"/>
    <lineage>
        <taxon>Bacteria</taxon>
        <taxon>Bacillati</taxon>
        <taxon>Actinomycetota</taxon>
        <taxon>Actinomycetes</taxon>
        <taxon>Pseudonocardiales</taxon>
        <taxon>Pseudonocardiaceae</taxon>
        <taxon>Amycolatopsis</taxon>
    </lineage>
</organism>
<evidence type="ECO:0000313" key="1">
    <source>
        <dbReference type="EMBL" id="KDN19837.1"/>
    </source>
</evidence>
<dbReference type="OrthoDB" id="7185309at2"/>
<protein>
    <submittedName>
        <fullName evidence="1">Membrane protein</fullName>
    </submittedName>
</protein>
<dbReference type="GO" id="GO:0018836">
    <property type="term" value="F:alkylmercury lyase activity"/>
    <property type="evidence" value="ECO:0007669"/>
    <property type="project" value="InterPro"/>
</dbReference>
<reference evidence="1 2" key="1">
    <citation type="submission" date="2014-05" db="EMBL/GenBank/DDBJ databases">
        <title>Draft genome sequence of Amycolatopsis rifamycinica DSM 46095.</title>
        <authorList>
            <person name="Lal R."/>
            <person name="Saxena A."/>
            <person name="Kumari R."/>
            <person name="Mukherjee U."/>
            <person name="Singh P."/>
            <person name="Sangwan N."/>
            <person name="Mahato N.K."/>
        </authorList>
    </citation>
    <scope>NUCLEOTIDE SEQUENCE [LARGE SCALE GENOMIC DNA]</scope>
    <source>
        <strain evidence="1 2">DSM 46095</strain>
    </source>
</reference>
<dbReference type="eggNOG" id="ENOG503109H">
    <property type="taxonomic scope" value="Bacteria"/>
</dbReference>